<protein>
    <submittedName>
        <fullName evidence="2">Uncharacterized protein</fullName>
    </submittedName>
</protein>
<keyword evidence="3" id="KW-1185">Reference proteome</keyword>
<gene>
    <name evidence="2" type="ORF">R1flu_011072</name>
</gene>
<organism evidence="2 3">
    <name type="scientific">Riccia fluitans</name>
    <dbReference type="NCBI Taxonomy" id="41844"/>
    <lineage>
        <taxon>Eukaryota</taxon>
        <taxon>Viridiplantae</taxon>
        <taxon>Streptophyta</taxon>
        <taxon>Embryophyta</taxon>
        <taxon>Marchantiophyta</taxon>
        <taxon>Marchantiopsida</taxon>
        <taxon>Marchantiidae</taxon>
        <taxon>Marchantiales</taxon>
        <taxon>Ricciaceae</taxon>
        <taxon>Riccia</taxon>
    </lineage>
</organism>
<feature type="region of interest" description="Disordered" evidence="1">
    <location>
        <begin position="50"/>
        <end position="77"/>
    </location>
</feature>
<evidence type="ECO:0000313" key="3">
    <source>
        <dbReference type="Proteomes" id="UP001605036"/>
    </source>
</evidence>
<evidence type="ECO:0000256" key="1">
    <source>
        <dbReference type="SAM" id="MobiDB-lite"/>
    </source>
</evidence>
<dbReference type="AlphaFoldDB" id="A0ABD1Z6T0"/>
<proteinExistence type="predicted"/>
<name>A0ABD1Z6T0_9MARC</name>
<sequence length="77" mass="8347">MPEDEPEENTNEDTDADALEEYQKSCLEPQGTRLVLLTVRNILDSVFGVDQSVHPPPPPGPESTPGGLAMVPMIPHP</sequence>
<accession>A0ABD1Z6T0</accession>
<reference evidence="2 3" key="1">
    <citation type="submission" date="2024-09" db="EMBL/GenBank/DDBJ databases">
        <title>Chromosome-scale assembly of Riccia fluitans.</title>
        <authorList>
            <person name="Paukszto L."/>
            <person name="Sawicki J."/>
            <person name="Karawczyk K."/>
            <person name="Piernik-Szablinska J."/>
            <person name="Szczecinska M."/>
            <person name="Mazdziarz M."/>
        </authorList>
    </citation>
    <scope>NUCLEOTIDE SEQUENCE [LARGE SCALE GENOMIC DNA]</scope>
    <source>
        <strain evidence="2">Rf_01</strain>
        <tissue evidence="2">Aerial parts of the thallus</tissue>
    </source>
</reference>
<dbReference type="EMBL" id="JBHFFA010000002">
    <property type="protein sequence ID" value="KAL2643485.1"/>
    <property type="molecule type" value="Genomic_DNA"/>
</dbReference>
<evidence type="ECO:0000313" key="2">
    <source>
        <dbReference type="EMBL" id="KAL2643485.1"/>
    </source>
</evidence>
<comment type="caution">
    <text evidence="2">The sequence shown here is derived from an EMBL/GenBank/DDBJ whole genome shotgun (WGS) entry which is preliminary data.</text>
</comment>
<feature type="compositionally biased region" description="Acidic residues" evidence="1">
    <location>
        <begin position="1"/>
        <end position="20"/>
    </location>
</feature>
<feature type="region of interest" description="Disordered" evidence="1">
    <location>
        <begin position="1"/>
        <end position="22"/>
    </location>
</feature>
<dbReference type="Proteomes" id="UP001605036">
    <property type="component" value="Unassembled WGS sequence"/>
</dbReference>